<evidence type="ECO:0000313" key="1">
    <source>
        <dbReference type="EMBL" id="KAG6942773.1"/>
    </source>
</evidence>
<dbReference type="OrthoDB" id="124234at2759"/>
<dbReference type="EMBL" id="JAENGZ010002819">
    <property type="protein sequence ID" value="KAG6942773.1"/>
    <property type="molecule type" value="Genomic_DNA"/>
</dbReference>
<sequence length="135" mass="14842">MEDHNSAGALMSSVNVKYEDPVAGPYASGVLDGVTLFEKYQEDNRAILLWASMLVDLQHGEPYSISQGYLCVSRVSSNPQQQSVVRSFSRLSGKLFGVSAHVDVPVARKNQIASKARLERAQLRLMECAELQNGQ</sequence>
<gene>
    <name evidence="1" type="ORF">JG687_00018868</name>
</gene>
<dbReference type="Proteomes" id="UP000688947">
    <property type="component" value="Unassembled WGS sequence"/>
</dbReference>
<organism evidence="1 2">
    <name type="scientific">Phytophthora cactorum</name>
    <dbReference type="NCBI Taxonomy" id="29920"/>
    <lineage>
        <taxon>Eukaryota</taxon>
        <taxon>Sar</taxon>
        <taxon>Stramenopiles</taxon>
        <taxon>Oomycota</taxon>
        <taxon>Peronosporomycetes</taxon>
        <taxon>Peronosporales</taxon>
        <taxon>Peronosporaceae</taxon>
        <taxon>Phytophthora</taxon>
    </lineage>
</organism>
<proteinExistence type="predicted"/>
<name>A0A8T1TNP1_9STRA</name>
<protein>
    <submittedName>
        <fullName evidence="1">Uncharacterized protein</fullName>
    </submittedName>
</protein>
<dbReference type="VEuPathDB" id="FungiDB:PC110_g21799"/>
<reference evidence="1" key="1">
    <citation type="submission" date="2021-01" db="EMBL/GenBank/DDBJ databases">
        <title>Phytophthora aleatoria, a newly-described species from Pinus radiata is distinct from Phytophthora cactorum isolates based on comparative genomics.</title>
        <authorList>
            <person name="Mcdougal R."/>
            <person name="Panda P."/>
            <person name="Williams N."/>
            <person name="Studholme D.J."/>
        </authorList>
    </citation>
    <scope>NUCLEOTIDE SEQUENCE</scope>
    <source>
        <strain evidence="1">NZFS 3830</strain>
    </source>
</reference>
<accession>A0A8T1TNP1</accession>
<comment type="caution">
    <text evidence="1">The sequence shown here is derived from an EMBL/GenBank/DDBJ whole genome shotgun (WGS) entry which is preliminary data.</text>
</comment>
<evidence type="ECO:0000313" key="2">
    <source>
        <dbReference type="Proteomes" id="UP000688947"/>
    </source>
</evidence>
<dbReference type="AlphaFoldDB" id="A0A8T1TNP1"/>